<dbReference type="OrthoDB" id="5242868at2"/>
<evidence type="ECO:0000256" key="1">
    <source>
        <dbReference type="SAM" id="MobiDB-lite"/>
    </source>
</evidence>
<dbReference type="RefSeq" id="WP_089205443.1">
    <property type="nucleotide sequence ID" value="NZ_FZOD01000002.1"/>
</dbReference>
<evidence type="ECO:0000313" key="4">
    <source>
        <dbReference type="Proteomes" id="UP000198282"/>
    </source>
</evidence>
<feature type="compositionally biased region" description="Basic and acidic residues" evidence="1">
    <location>
        <begin position="36"/>
        <end position="46"/>
    </location>
</feature>
<protein>
    <submittedName>
        <fullName evidence="3">Uncharacterized protein</fullName>
    </submittedName>
</protein>
<keyword evidence="2" id="KW-0472">Membrane</keyword>
<feature type="transmembrane region" description="Helical" evidence="2">
    <location>
        <begin position="73"/>
        <end position="91"/>
    </location>
</feature>
<dbReference type="AlphaFoldDB" id="A0A239APH4"/>
<dbReference type="EMBL" id="FZOD01000002">
    <property type="protein sequence ID" value="SNR96898.1"/>
    <property type="molecule type" value="Genomic_DNA"/>
</dbReference>
<evidence type="ECO:0000256" key="2">
    <source>
        <dbReference type="SAM" id="Phobius"/>
    </source>
</evidence>
<name>A0A239APH4_9ACTN</name>
<accession>A0A239APH4</accession>
<keyword evidence="4" id="KW-1185">Reference proteome</keyword>
<evidence type="ECO:0000313" key="3">
    <source>
        <dbReference type="EMBL" id="SNR96898.1"/>
    </source>
</evidence>
<keyword evidence="2" id="KW-1133">Transmembrane helix</keyword>
<dbReference type="Proteomes" id="UP000198282">
    <property type="component" value="Unassembled WGS sequence"/>
</dbReference>
<feature type="region of interest" description="Disordered" evidence="1">
    <location>
        <begin position="26"/>
        <end position="65"/>
    </location>
</feature>
<sequence length="92" mass="10001">MRVKDKVVVGPAGRALVRQSKMFPGRTERMMATQVDHTHLSRKERAPATSGNLYEPAPGPGSWDGGRKTTVRWIAAMAALVGVVMGARRLLC</sequence>
<reference evidence="3 4" key="1">
    <citation type="submission" date="2017-06" db="EMBL/GenBank/DDBJ databases">
        <authorList>
            <person name="Kim H.J."/>
            <person name="Triplett B.A."/>
        </authorList>
    </citation>
    <scope>NUCLEOTIDE SEQUENCE [LARGE SCALE GENOMIC DNA]</scope>
    <source>
        <strain evidence="3 4">CGMCC 4.2132</strain>
    </source>
</reference>
<organism evidence="3 4">
    <name type="scientific">Streptosporangium subroseum</name>
    <dbReference type="NCBI Taxonomy" id="106412"/>
    <lineage>
        <taxon>Bacteria</taxon>
        <taxon>Bacillati</taxon>
        <taxon>Actinomycetota</taxon>
        <taxon>Actinomycetes</taxon>
        <taxon>Streptosporangiales</taxon>
        <taxon>Streptosporangiaceae</taxon>
        <taxon>Streptosporangium</taxon>
    </lineage>
</organism>
<gene>
    <name evidence="3" type="ORF">SAMN05216276_100239</name>
</gene>
<proteinExistence type="predicted"/>
<keyword evidence="2" id="KW-0812">Transmembrane</keyword>